<name>A0ABQ0HSJ5_GORRU</name>
<dbReference type="Pfam" id="PF00248">
    <property type="entry name" value="Aldo_ket_red"/>
    <property type="match status" value="1"/>
</dbReference>
<feature type="domain" description="NADP-dependent oxidoreductase" evidence="2">
    <location>
        <begin position="24"/>
        <end position="318"/>
    </location>
</feature>
<reference evidence="3 4" key="1">
    <citation type="submission" date="2012-08" db="EMBL/GenBank/DDBJ databases">
        <title>Whole genome shotgun sequence of Gordonia rubripertincta NBRC 101908.</title>
        <authorList>
            <person name="Takarada H."/>
            <person name="Hosoyama A."/>
            <person name="Tsuchikane K."/>
            <person name="Katsumata H."/>
            <person name="Baba S."/>
            <person name="Ohji S."/>
            <person name="Yamazaki S."/>
            <person name="Fujita N."/>
        </authorList>
    </citation>
    <scope>NUCLEOTIDE SEQUENCE [LARGE SCALE GENOMIC DNA]</scope>
    <source>
        <strain evidence="3 4">NBRC 101908</strain>
    </source>
</reference>
<evidence type="ECO:0000313" key="3">
    <source>
        <dbReference type="EMBL" id="GAB85252.1"/>
    </source>
</evidence>
<dbReference type="PANTHER" id="PTHR43625">
    <property type="entry name" value="AFLATOXIN B1 ALDEHYDE REDUCTASE"/>
    <property type="match status" value="1"/>
</dbReference>
<organism evidence="3 4">
    <name type="scientific">Gordonia rubripertincta NBRC 101908</name>
    <dbReference type="NCBI Taxonomy" id="1077975"/>
    <lineage>
        <taxon>Bacteria</taxon>
        <taxon>Bacillati</taxon>
        <taxon>Actinomycetota</taxon>
        <taxon>Actinomycetes</taxon>
        <taxon>Mycobacteriales</taxon>
        <taxon>Gordoniaceae</taxon>
        <taxon>Gordonia</taxon>
    </lineage>
</organism>
<protein>
    <submittedName>
        <fullName evidence="3">Aldo/keto reductase</fullName>
    </submittedName>
</protein>
<evidence type="ECO:0000313" key="4">
    <source>
        <dbReference type="Proteomes" id="UP000010744"/>
    </source>
</evidence>
<comment type="caution">
    <text evidence="3">The sequence shown here is derived from an EMBL/GenBank/DDBJ whole genome shotgun (WGS) entry which is preliminary data.</text>
</comment>
<dbReference type="InterPro" id="IPR023210">
    <property type="entry name" value="NADP_OxRdtase_dom"/>
</dbReference>
<dbReference type="EMBL" id="BAHB01000055">
    <property type="protein sequence ID" value="GAB85252.1"/>
    <property type="molecule type" value="Genomic_DNA"/>
</dbReference>
<evidence type="ECO:0000259" key="2">
    <source>
        <dbReference type="Pfam" id="PF00248"/>
    </source>
</evidence>
<keyword evidence="1" id="KW-0560">Oxidoreductase</keyword>
<dbReference type="Gene3D" id="3.20.20.100">
    <property type="entry name" value="NADP-dependent oxidoreductase domain"/>
    <property type="match status" value="1"/>
</dbReference>
<gene>
    <name evidence="3" type="ORF">GORBP_055_00780</name>
</gene>
<evidence type="ECO:0000256" key="1">
    <source>
        <dbReference type="ARBA" id="ARBA00023002"/>
    </source>
</evidence>
<proteinExistence type="predicted"/>
<dbReference type="PANTHER" id="PTHR43625:SF40">
    <property type="entry name" value="ALDO-KETO REDUCTASE YAKC [NADP(+)]"/>
    <property type="match status" value="1"/>
</dbReference>
<dbReference type="Proteomes" id="UP000010744">
    <property type="component" value="Unassembled WGS sequence"/>
</dbReference>
<dbReference type="InterPro" id="IPR036812">
    <property type="entry name" value="NAD(P)_OxRdtase_dom_sf"/>
</dbReference>
<keyword evidence="4" id="KW-1185">Reference proteome</keyword>
<sequence length="338" mass="37032">MSSREEWDEMTTVELGDGLKVSALGFGGMSLTDVYGAVTDDDALRTLTHAVDSGVTFIDTANVYGNGRSETTIGKLLKSRRDDVQLATKFGIVGQGGVGQRGVRGDRGYVREQVELSLARLGTDRIDLYYQHRVDPVVPIEETIGAVKELVEEGKVLHIGLSEATGDEIRRAVSVHPIAAIQSEWSVVSRDVERFVVPAAREHGLGFVSYSTLGRKWLAGLLDHRDLVEGDVRLNISRYTPTNLAYNQPILEEFLQIADEVGVTGAQLALAWFYTKGREFDLPVVSIPGSRFAERVSENLAGVDVELTAQQVERLDTLAARIRGHRSAQPQLVSSARE</sequence>
<dbReference type="InterPro" id="IPR050791">
    <property type="entry name" value="Aldo-Keto_reductase"/>
</dbReference>
<accession>A0ABQ0HSJ5</accession>
<dbReference type="SUPFAM" id="SSF51430">
    <property type="entry name" value="NAD(P)-linked oxidoreductase"/>
    <property type="match status" value="1"/>
</dbReference>